<comment type="subcellular location">
    <subcellularLocation>
        <location evidence="1">Nucleus</location>
    </subcellularLocation>
</comment>
<feature type="region of interest" description="Disordered" evidence="3">
    <location>
        <begin position="1"/>
        <end position="24"/>
    </location>
</feature>
<evidence type="ECO:0000313" key="7">
    <source>
        <dbReference type="RefSeq" id="XP_022150579.1"/>
    </source>
</evidence>
<keyword evidence="2" id="KW-0539">Nucleus</keyword>
<dbReference type="GO" id="GO:0005634">
    <property type="term" value="C:nucleus"/>
    <property type="evidence" value="ECO:0007669"/>
    <property type="project" value="UniProtKB-SubCell"/>
</dbReference>
<gene>
    <name evidence="6 7 8" type="primary">LOC111018675</name>
</gene>
<evidence type="ECO:0000313" key="6">
    <source>
        <dbReference type="RefSeq" id="XP_022150569.1"/>
    </source>
</evidence>
<dbReference type="RefSeq" id="XP_022150569.1">
    <property type="nucleotide sequence ID" value="XM_022294877.1"/>
</dbReference>
<proteinExistence type="predicted"/>
<dbReference type="GeneID" id="111018675"/>
<accession>A0A6J1DAF9</accession>
<dbReference type="KEGG" id="mcha:111018675"/>
<keyword evidence="5" id="KW-1185">Reference proteome</keyword>
<dbReference type="InterPro" id="IPR026316">
    <property type="entry name" value="NSL2"/>
</dbReference>
<sequence>MAESNSPGSFQPPPVPPPPMVIDGTDHDVALASSKFITRKELLVRRSRRVKQLIRIYKAFYWALMEDFKRKFREYYWTYGKSPFKEDEKEAEGIGDYPEGIGENGKFGIGSAAGSDDIRRCDVTGCKVKAMAMTKYCHAHILSDSKQRLYKGCTFVIKSMPSGPLLCSKPVLRSTVPCYCPGHLQKGEKCLARDLRKAGLNISSTSKLRPELHVLLSEYVRQIQLKRRAMRKATAVKTETN</sequence>
<dbReference type="Pfam" id="PF13891">
    <property type="entry name" value="zf-C3HC3H_KANSL2"/>
    <property type="match status" value="1"/>
</dbReference>
<feature type="domain" description="KANL2-like probable zinc-finger" evidence="4">
    <location>
        <begin position="123"/>
        <end position="183"/>
    </location>
</feature>
<dbReference type="AlphaFoldDB" id="A0A6J1DAF9"/>
<dbReference type="PANTHER" id="PTHR13453">
    <property type="entry name" value="KAT8 REGULATORY NSL COMPLEX SUBUNIT 2"/>
    <property type="match status" value="1"/>
</dbReference>
<reference evidence="6 7" key="1">
    <citation type="submission" date="2025-04" db="UniProtKB">
        <authorList>
            <consortium name="RefSeq"/>
        </authorList>
    </citation>
    <scope>IDENTIFICATION</scope>
    <source>
        <strain evidence="6 7">OHB3-1</strain>
    </source>
</reference>
<evidence type="ECO:0000256" key="1">
    <source>
        <dbReference type="ARBA" id="ARBA00004123"/>
    </source>
</evidence>
<evidence type="ECO:0000313" key="5">
    <source>
        <dbReference type="Proteomes" id="UP000504603"/>
    </source>
</evidence>
<name>A0A6J1DAF9_MOMCH</name>
<evidence type="ECO:0000256" key="2">
    <source>
        <dbReference type="ARBA" id="ARBA00023242"/>
    </source>
</evidence>
<feature type="compositionally biased region" description="Pro residues" evidence="3">
    <location>
        <begin position="10"/>
        <end position="20"/>
    </location>
</feature>
<dbReference type="OrthoDB" id="677315at2759"/>
<dbReference type="RefSeq" id="XP_022150579.1">
    <property type="nucleotide sequence ID" value="XM_022294887.1"/>
</dbReference>
<evidence type="ECO:0000259" key="4">
    <source>
        <dbReference type="Pfam" id="PF13891"/>
    </source>
</evidence>
<evidence type="ECO:0000313" key="8">
    <source>
        <dbReference type="RefSeq" id="XP_022150584.1"/>
    </source>
</evidence>
<dbReference type="RefSeq" id="XP_022150584.1">
    <property type="nucleotide sequence ID" value="XM_022294892.1"/>
</dbReference>
<protein>
    <submittedName>
        <fullName evidence="6 7">INO80 complex subunit D-like isoform X1</fullName>
    </submittedName>
</protein>
<dbReference type="PANTHER" id="PTHR13453:SF7">
    <property type="entry name" value="KAT8 REGULATORY NSL COMPLEX SUBUNIT 2"/>
    <property type="match status" value="1"/>
</dbReference>
<organism evidence="5 6">
    <name type="scientific">Momordica charantia</name>
    <name type="common">Bitter gourd</name>
    <name type="synonym">Balsam pear</name>
    <dbReference type="NCBI Taxonomy" id="3673"/>
    <lineage>
        <taxon>Eukaryota</taxon>
        <taxon>Viridiplantae</taxon>
        <taxon>Streptophyta</taxon>
        <taxon>Embryophyta</taxon>
        <taxon>Tracheophyta</taxon>
        <taxon>Spermatophyta</taxon>
        <taxon>Magnoliopsida</taxon>
        <taxon>eudicotyledons</taxon>
        <taxon>Gunneridae</taxon>
        <taxon>Pentapetalae</taxon>
        <taxon>rosids</taxon>
        <taxon>fabids</taxon>
        <taxon>Cucurbitales</taxon>
        <taxon>Cucurbitaceae</taxon>
        <taxon>Momordiceae</taxon>
        <taxon>Momordica</taxon>
    </lineage>
</organism>
<dbReference type="Proteomes" id="UP000504603">
    <property type="component" value="Unplaced"/>
</dbReference>
<dbReference type="GO" id="GO:0044545">
    <property type="term" value="C:NSL complex"/>
    <property type="evidence" value="ECO:0007669"/>
    <property type="project" value="TreeGrafter"/>
</dbReference>
<evidence type="ECO:0000256" key="3">
    <source>
        <dbReference type="SAM" id="MobiDB-lite"/>
    </source>
</evidence>
<dbReference type="InterPro" id="IPR025927">
    <property type="entry name" value="Znf_KANL2-like"/>
</dbReference>